<sequence>MNAGNPPDLPPDPRTLSWYDRAGLLSSVAAATDVLARRSMALRNMLWAGLATAVVAGGWLVAWAGLGWYLDLDNPQGGDLLVVVLLMAVSFLAAAVAAAVFVRVVKRGSAAQRLLEAWTRLDRLAPARSLPPGNVQQPLASTWDLMRSGQSWKNTVPLDGRRYLVFLSGKSLMWMMAPVVPLMMGVVLVLVALTGDLDREDGGFCLQIGVVGGGSAFAALGLWGVGKGLRHYAWALGEARARVSEEKSWPSAPAQW</sequence>
<name>A0ABS7VVG5_STROV</name>
<dbReference type="EMBL" id="JAHSTP010000001">
    <property type="protein sequence ID" value="MBZ6149678.1"/>
    <property type="molecule type" value="Genomic_DNA"/>
</dbReference>
<feature type="transmembrane region" description="Helical" evidence="1">
    <location>
        <begin position="80"/>
        <end position="105"/>
    </location>
</feature>
<dbReference type="Proteomes" id="UP000758701">
    <property type="component" value="Unassembled WGS sequence"/>
</dbReference>
<evidence type="ECO:0000256" key="1">
    <source>
        <dbReference type="SAM" id="Phobius"/>
    </source>
</evidence>
<feature type="transmembrane region" description="Helical" evidence="1">
    <location>
        <begin position="206"/>
        <end position="225"/>
    </location>
</feature>
<keyword evidence="3" id="KW-1185">Reference proteome</keyword>
<comment type="caution">
    <text evidence="2">The sequence shown here is derived from an EMBL/GenBank/DDBJ whole genome shotgun (WGS) entry which is preliminary data.</text>
</comment>
<keyword evidence="1" id="KW-0472">Membrane</keyword>
<keyword evidence="1" id="KW-1133">Transmembrane helix</keyword>
<evidence type="ECO:0000313" key="3">
    <source>
        <dbReference type="Proteomes" id="UP000758701"/>
    </source>
</evidence>
<keyword evidence="1" id="KW-0812">Transmembrane</keyword>
<organism evidence="2 3">
    <name type="scientific">Streptomyces olivaceus</name>
    <dbReference type="NCBI Taxonomy" id="47716"/>
    <lineage>
        <taxon>Bacteria</taxon>
        <taxon>Bacillati</taxon>
        <taxon>Actinomycetota</taxon>
        <taxon>Actinomycetes</taxon>
        <taxon>Kitasatosporales</taxon>
        <taxon>Streptomycetaceae</taxon>
        <taxon>Streptomyces</taxon>
    </lineage>
</organism>
<proteinExistence type="predicted"/>
<dbReference type="RefSeq" id="WP_037761096.1">
    <property type="nucleotide sequence ID" value="NZ_JAHSSQ010000002.1"/>
</dbReference>
<protein>
    <submittedName>
        <fullName evidence="2">Uncharacterized protein</fullName>
    </submittedName>
</protein>
<evidence type="ECO:0000313" key="2">
    <source>
        <dbReference type="EMBL" id="MBZ6149678.1"/>
    </source>
</evidence>
<gene>
    <name evidence="2" type="ORF">KVH32_00635</name>
</gene>
<feature type="transmembrane region" description="Helical" evidence="1">
    <location>
        <begin position="172"/>
        <end position="194"/>
    </location>
</feature>
<feature type="transmembrane region" description="Helical" evidence="1">
    <location>
        <begin position="45"/>
        <end position="68"/>
    </location>
</feature>
<reference evidence="2 3" key="1">
    <citation type="submission" date="2021-06" db="EMBL/GenBank/DDBJ databases">
        <title>Ecological speciation of a Streptomyces species isolated from different habitats and geographic origins.</title>
        <authorList>
            <person name="Wang J."/>
        </authorList>
    </citation>
    <scope>NUCLEOTIDE SEQUENCE [LARGE SCALE GENOMIC DNA]</scope>
    <source>
        <strain evidence="2 3">FXJ8.012</strain>
    </source>
</reference>
<accession>A0ABS7VVG5</accession>